<dbReference type="Proteomes" id="UP000249393">
    <property type="component" value="Unassembled WGS sequence"/>
</dbReference>
<evidence type="ECO:0000313" key="1">
    <source>
        <dbReference type="EMBL" id="PZR32925.1"/>
    </source>
</evidence>
<name>A0A2W5VC54_9CAUL</name>
<organism evidence="1 2">
    <name type="scientific">Caulobacter segnis</name>
    <dbReference type="NCBI Taxonomy" id="88688"/>
    <lineage>
        <taxon>Bacteria</taxon>
        <taxon>Pseudomonadati</taxon>
        <taxon>Pseudomonadota</taxon>
        <taxon>Alphaproteobacteria</taxon>
        <taxon>Caulobacterales</taxon>
        <taxon>Caulobacteraceae</taxon>
        <taxon>Caulobacter</taxon>
    </lineage>
</organism>
<dbReference type="EMBL" id="QFQZ01000050">
    <property type="protein sequence ID" value="PZR32925.1"/>
    <property type="molecule type" value="Genomic_DNA"/>
</dbReference>
<accession>A0A2W5VC54</accession>
<evidence type="ECO:0000313" key="2">
    <source>
        <dbReference type="Proteomes" id="UP000249393"/>
    </source>
</evidence>
<dbReference type="Pfam" id="PF20131">
    <property type="entry name" value="MC3"/>
    <property type="match status" value="1"/>
</dbReference>
<sequence>MRTDHEELLAHNPVLLARCFWCFARKHGEVADGRAPPLPAFIIAAGMLFHADTIDKIRAMNFDSGLLKVVAERPDLLAGLQGRVEGAFRPAIAALQVAVSSDLLVREGGEGFPTFRALGGADLPPALRDPPRRGDMTNAARRLGAWFALEPLAVIQRQLAVKF</sequence>
<comment type="caution">
    <text evidence="1">The sequence shown here is derived from an EMBL/GenBank/DDBJ whole genome shotgun (WGS) entry which is preliminary data.</text>
</comment>
<dbReference type="RefSeq" id="WP_304279625.1">
    <property type="nucleotide sequence ID" value="NZ_QFQZ01000050.1"/>
</dbReference>
<reference evidence="1 2" key="1">
    <citation type="submission" date="2017-08" db="EMBL/GenBank/DDBJ databases">
        <title>Infants hospitalized years apart are colonized by the same room-sourced microbial strains.</title>
        <authorList>
            <person name="Brooks B."/>
            <person name="Olm M.R."/>
            <person name="Firek B.A."/>
            <person name="Baker R."/>
            <person name="Thomas B.C."/>
            <person name="Morowitz M.J."/>
            <person name="Banfield J.F."/>
        </authorList>
    </citation>
    <scope>NUCLEOTIDE SEQUENCE [LARGE SCALE GENOMIC DNA]</scope>
    <source>
        <strain evidence="1">S2_003_000_R2_4</strain>
    </source>
</reference>
<gene>
    <name evidence="1" type="ORF">DI526_15015</name>
</gene>
<dbReference type="AlphaFoldDB" id="A0A2W5VC54"/>
<protein>
    <submittedName>
        <fullName evidence="1">Uncharacterized protein</fullName>
    </submittedName>
</protein>
<dbReference type="InterPro" id="IPR045390">
    <property type="entry name" value="ABC-3C_MC3"/>
</dbReference>
<proteinExistence type="predicted"/>